<organism evidence="2 4">
    <name type="scientific">Puccinia graminis f. sp. tritici</name>
    <dbReference type="NCBI Taxonomy" id="56615"/>
    <lineage>
        <taxon>Eukaryota</taxon>
        <taxon>Fungi</taxon>
        <taxon>Dikarya</taxon>
        <taxon>Basidiomycota</taxon>
        <taxon>Pucciniomycotina</taxon>
        <taxon>Pucciniomycetes</taxon>
        <taxon>Pucciniales</taxon>
        <taxon>Pucciniaceae</taxon>
        <taxon>Puccinia</taxon>
    </lineage>
</organism>
<dbReference type="EMBL" id="VSWC01000105">
    <property type="protein sequence ID" value="KAA1087408.1"/>
    <property type="molecule type" value="Genomic_DNA"/>
</dbReference>
<evidence type="ECO:0000313" key="3">
    <source>
        <dbReference type="EMBL" id="KAA1128399.1"/>
    </source>
</evidence>
<comment type="caution">
    <text evidence="2">The sequence shown here is derived from an EMBL/GenBank/DDBJ whole genome shotgun (WGS) entry which is preliminary data.</text>
</comment>
<name>A0A5B0NHF2_PUCGR</name>
<sequence length="80" mass="9065">MNCEGLGVKSEGFSSWHLSWLEAATPPVAYKSLAFSRCNKASDLYALLRASWWPLARRKASQFHQENHINSQAKLFQEAP</sequence>
<evidence type="ECO:0000313" key="5">
    <source>
        <dbReference type="Proteomes" id="UP000325313"/>
    </source>
</evidence>
<dbReference type="EMBL" id="VDEP01000142">
    <property type="protein sequence ID" value="KAA1128399.1"/>
    <property type="molecule type" value="Genomic_DNA"/>
</dbReference>
<protein>
    <submittedName>
        <fullName evidence="2">Uncharacterized protein</fullName>
    </submittedName>
</protein>
<keyword evidence="4" id="KW-1185">Reference proteome</keyword>
<reference evidence="4 5" key="1">
    <citation type="submission" date="2019-05" db="EMBL/GenBank/DDBJ databases">
        <title>Emergence of the Ug99 lineage of the wheat stem rust pathogen through somatic hybridization.</title>
        <authorList>
            <person name="Li F."/>
            <person name="Upadhyaya N.M."/>
            <person name="Sperschneider J."/>
            <person name="Matny O."/>
            <person name="Nguyen-Phuc H."/>
            <person name="Mago R."/>
            <person name="Raley C."/>
            <person name="Miller M.E."/>
            <person name="Silverstein K.A.T."/>
            <person name="Henningsen E."/>
            <person name="Hirsch C.D."/>
            <person name="Visser B."/>
            <person name="Pretorius Z.A."/>
            <person name="Steffenson B.J."/>
            <person name="Schwessinger B."/>
            <person name="Dodds P.N."/>
            <person name="Figueroa M."/>
        </authorList>
    </citation>
    <scope>NUCLEOTIDE SEQUENCE [LARGE SCALE GENOMIC DNA]</scope>
    <source>
        <strain evidence="2">21-0</strain>
        <strain evidence="3 5">Ug99</strain>
    </source>
</reference>
<dbReference type="EMBL" id="VSWC01000196">
    <property type="protein sequence ID" value="KAA1066277.1"/>
    <property type="molecule type" value="Genomic_DNA"/>
</dbReference>
<evidence type="ECO:0000313" key="1">
    <source>
        <dbReference type="EMBL" id="KAA1066277.1"/>
    </source>
</evidence>
<evidence type="ECO:0000313" key="2">
    <source>
        <dbReference type="EMBL" id="KAA1087408.1"/>
    </source>
</evidence>
<proteinExistence type="predicted"/>
<dbReference type="AlphaFoldDB" id="A0A5B0NHF2"/>
<gene>
    <name evidence="1" type="ORF">PGT21_027406</name>
    <name evidence="2" type="ORF">PGT21_030867</name>
    <name evidence="3" type="ORF">PGTUg99_021111</name>
</gene>
<dbReference type="Proteomes" id="UP000324748">
    <property type="component" value="Unassembled WGS sequence"/>
</dbReference>
<evidence type="ECO:0000313" key="4">
    <source>
        <dbReference type="Proteomes" id="UP000324748"/>
    </source>
</evidence>
<accession>A0A5B0NHF2</accession>
<dbReference type="Proteomes" id="UP000325313">
    <property type="component" value="Unassembled WGS sequence"/>
</dbReference>